<dbReference type="GO" id="GO:0004519">
    <property type="term" value="F:endonuclease activity"/>
    <property type="evidence" value="ECO:0007669"/>
    <property type="project" value="UniProtKB-KW"/>
</dbReference>
<dbReference type="GO" id="GO:0005634">
    <property type="term" value="C:nucleus"/>
    <property type="evidence" value="ECO:0007669"/>
    <property type="project" value="UniProtKB-ARBA"/>
</dbReference>
<keyword evidence="6" id="KW-0694">RNA-binding</keyword>
<evidence type="ECO:0000256" key="1">
    <source>
        <dbReference type="ARBA" id="ARBA00022679"/>
    </source>
</evidence>
<evidence type="ECO:0000256" key="6">
    <source>
        <dbReference type="ARBA" id="ARBA00022884"/>
    </source>
</evidence>
<dbReference type="Gene3D" id="3.30.420.10">
    <property type="entry name" value="Ribonuclease H-like superfamily/Ribonuclease H"/>
    <property type="match status" value="1"/>
</dbReference>
<feature type="region of interest" description="Disordered" evidence="8">
    <location>
        <begin position="270"/>
        <end position="326"/>
    </location>
</feature>
<reference evidence="10" key="1">
    <citation type="submission" date="2021-03" db="EMBL/GenBank/DDBJ databases">
        <title>Draft genome sequence of rust myrtle Austropuccinia psidii MF-1, a brazilian biotype.</title>
        <authorList>
            <person name="Quecine M.C."/>
            <person name="Pachon D.M.R."/>
            <person name="Bonatelli M.L."/>
            <person name="Correr F.H."/>
            <person name="Franceschini L.M."/>
            <person name="Leite T.F."/>
            <person name="Margarido G.R.A."/>
            <person name="Almeida C.A."/>
            <person name="Ferrarezi J.A."/>
            <person name="Labate C.A."/>
        </authorList>
    </citation>
    <scope>NUCLEOTIDE SEQUENCE</scope>
    <source>
        <strain evidence="10">MF-1</strain>
    </source>
</reference>
<dbReference type="InterPro" id="IPR012337">
    <property type="entry name" value="RNaseH-like_sf"/>
</dbReference>
<evidence type="ECO:0000256" key="5">
    <source>
        <dbReference type="ARBA" id="ARBA00022801"/>
    </source>
</evidence>
<dbReference type="SUPFAM" id="SSF53098">
    <property type="entry name" value="Ribonuclease H-like"/>
    <property type="match status" value="1"/>
</dbReference>
<keyword evidence="5" id="KW-0378">Hydrolase</keyword>
<dbReference type="InterPro" id="IPR041373">
    <property type="entry name" value="RT_RNaseH"/>
</dbReference>
<feature type="compositionally biased region" description="Basic and acidic residues" evidence="8">
    <location>
        <begin position="274"/>
        <end position="283"/>
    </location>
</feature>
<dbReference type="InterPro" id="IPR041588">
    <property type="entry name" value="Integrase_H2C2"/>
</dbReference>
<dbReference type="Pfam" id="PF17921">
    <property type="entry name" value="Integrase_H2C2"/>
    <property type="match status" value="1"/>
</dbReference>
<feature type="region of interest" description="Disordered" evidence="8">
    <location>
        <begin position="1"/>
        <end position="93"/>
    </location>
</feature>
<protein>
    <recommendedName>
        <fullName evidence="9">Integrase catalytic domain-containing protein</fullName>
    </recommendedName>
</protein>
<feature type="compositionally biased region" description="Acidic residues" evidence="8">
    <location>
        <begin position="60"/>
        <end position="69"/>
    </location>
</feature>
<dbReference type="EMBL" id="AVOT02018996">
    <property type="protein sequence ID" value="MBW0506292.1"/>
    <property type="molecule type" value="Genomic_DNA"/>
</dbReference>
<dbReference type="GO" id="GO:0015074">
    <property type="term" value="P:DNA integration"/>
    <property type="evidence" value="ECO:0007669"/>
    <property type="project" value="InterPro"/>
</dbReference>
<evidence type="ECO:0000313" key="11">
    <source>
        <dbReference type="Proteomes" id="UP000765509"/>
    </source>
</evidence>
<evidence type="ECO:0000256" key="2">
    <source>
        <dbReference type="ARBA" id="ARBA00022695"/>
    </source>
</evidence>
<dbReference type="CDD" id="cd09274">
    <property type="entry name" value="RNase_HI_RT_Ty3"/>
    <property type="match status" value="1"/>
</dbReference>
<evidence type="ECO:0000256" key="8">
    <source>
        <dbReference type="SAM" id="MobiDB-lite"/>
    </source>
</evidence>
<keyword evidence="2" id="KW-0548">Nucleotidyltransferase</keyword>
<dbReference type="PROSITE" id="PS50994">
    <property type="entry name" value="INTEGRASE"/>
    <property type="match status" value="1"/>
</dbReference>
<dbReference type="Pfam" id="PF17917">
    <property type="entry name" value="RT_RNaseH"/>
    <property type="match status" value="1"/>
</dbReference>
<dbReference type="Proteomes" id="UP000765509">
    <property type="component" value="Unassembled WGS sequence"/>
</dbReference>
<dbReference type="GO" id="GO:0003723">
    <property type="term" value="F:RNA binding"/>
    <property type="evidence" value="ECO:0007669"/>
    <property type="project" value="UniProtKB-KW"/>
</dbReference>
<evidence type="ECO:0000313" key="10">
    <source>
        <dbReference type="EMBL" id="MBW0506292.1"/>
    </source>
</evidence>
<evidence type="ECO:0000256" key="7">
    <source>
        <dbReference type="ARBA" id="ARBA00022918"/>
    </source>
</evidence>
<dbReference type="InterPro" id="IPR001584">
    <property type="entry name" value="Integrase_cat-core"/>
</dbReference>
<dbReference type="InterPro" id="IPR050951">
    <property type="entry name" value="Retrovirus_Pol_polyprotein"/>
</dbReference>
<dbReference type="SUPFAM" id="SSF56672">
    <property type="entry name" value="DNA/RNA polymerases"/>
    <property type="match status" value="1"/>
</dbReference>
<keyword evidence="11" id="KW-1185">Reference proteome</keyword>
<keyword evidence="3" id="KW-0540">Nuclease</keyword>
<organism evidence="10 11">
    <name type="scientific">Austropuccinia psidii MF-1</name>
    <dbReference type="NCBI Taxonomy" id="1389203"/>
    <lineage>
        <taxon>Eukaryota</taxon>
        <taxon>Fungi</taxon>
        <taxon>Dikarya</taxon>
        <taxon>Basidiomycota</taxon>
        <taxon>Pucciniomycotina</taxon>
        <taxon>Pucciniomycetes</taxon>
        <taxon>Pucciniales</taxon>
        <taxon>Sphaerophragmiaceae</taxon>
        <taxon>Austropuccinia</taxon>
    </lineage>
</organism>
<dbReference type="FunFam" id="1.10.340.70:FF:000001">
    <property type="entry name" value="Retrovirus-related Pol polyprotein from transposon gypsy-like Protein"/>
    <property type="match status" value="1"/>
</dbReference>
<accession>A0A9Q3HJA0</accession>
<comment type="caution">
    <text evidence="10">The sequence shown here is derived from an EMBL/GenBank/DDBJ whole genome shotgun (WGS) entry which is preliminary data.</text>
</comment>
<proteinExistence type="predicted"/>
<evidence type="ECO:0000259" key="9">
    <source>
        <dbReference type="PROSITE" id="PS50994"/>
    </source>
</evidence>
<keyword evidence="4" id="KW-0255">Endonuclease</keyword>
<sequence length="920" mass="104454">MPVQHSPPAKDTRSQRHQAFLTPTARAPLECTPAVHQLSTNLDRGPPMEGAASSRRGEVDQGESEETEVEAALAGSPEASKAPNLAHYNQPPVSQAEPNFLKIMEQMTQFMGQLTQAVSPRDTSKAPEFKTPSMKAPDLFDGTKAYKAGKWIEPYFSNISNEDPSYLLNNWKLFETQLFTLFGDPNEVRKAEKESENLRMKESGQVSLYIADFRSLMSIIGDLGEKAYIHVYRRGLASILLDQLASHPGNFDSFQELMEINLELDTRYHKRQKEKGSHQEKKPPISGSNSSKPPQSSSSKKPYHRKYKKRKKFQASKDKPHAALLTQDNKLIGSEKERSIKEGLCNYCGGKHPFEKWSKRPQNRHALSQFQTLKEAFTTAPIPSHFNPSLPTIVETDASDYALSAVMSQVNDSGKHPISFDSCKLLPAGLKHEIHDKEPLGIVWALKCCRAFLLSLSDSFEVLTDNSSLQYFMSSKVLTHCPARWAEFLFEFHFSITYHPGRLATLPDALSCWDNVYLERGVDFISKNPQNVHQALKQNEIEESRFFLIKVEVFSDLVDQIQKAVWQDKDYKEVLKQLARGESVSDYTLELKAKLLLFKDRVVIPRNHELQLDILQKGHDSPLAGHPGQEKTLKLMKRAFYWAGMNQIIKDYVSSCQQCSRNKNIHHKKFGLLKPLQIPSGPWNSLSMEFITKLPLSSSFDSILVVVDSFSKMPIFIPTYSTITALELAQIFISHVFSKHGLPISIFSDRGSLFVPSFCTQLCQQLKISRDLSTASHHETDGQTERVNQIPEQYLCMYVSYHQDDWHTWLPLAEFSSNNAEHSSTKQLPFFTIYGRNPSFDSTHISQDTPAGKLSRNLQSVQQVVKEGLESEIKHFKKYADRNREIPPDFQPGDKVWLASKNIKTTRPTKKFSEGWLGPR</sequence>
<dbReference type="Gene3D" id="1.10.340.70">
    <property type="match status" value="1"/>
</dbReference>
<name>A0A9Q3HJA0_9BASI</name>
<keyword evidence="7" id="KW-0695">RNA-directed DNA polymerase</keyword>
<feature type="compositionally biased region" description="Low complexity" evidence="8">
    <location>
        <begin position="286"/>
        <end position="300"/>
    </location>
</feature>
<dbReference type="GO" id="GO:0016787">
    <property type="term" value="F:hydrolase activity"/>
    <property type="evidence" value="ECO:0007669"/>
    <property type="project" value="UniProtKB-KW"/>
</dbReference>
<dbReference type="InterPro" id="IPR036397">
    <property type="entry name" value="RNaseH_sf"/>
</dbReference>
<dbReference type="PANTHER" id="PTHR37984">
    <property type="entry name" value="PROTEIN CBG26694"/>
    <property type="match status" value="1"/>
</dbReference>
<evidence type="ECO:0000256" key="3">
    <source>
        <dbReference type="ARBA" id="ARBA00022722"/>
    </source>
</evidence>
<dbReference type="InterPro" id="IPR043502">
    <property type="entry name" value="DNA/RNA_pol_sf"/>
</dbReference>
<dbReference type="AlphaFoldDB" id="A0A9Q3HJA0"/>
<evidence type="ECO:0000256" key="4">
    <source>
        <dbReference type="ARBA" id="ARBA00022759"/>
    </source>
</evidence>
<dbReference type="GO" id="GO:0003964">
    <property type="term" value="F:RNA-directed DNA polymerase activity"/>
    <property type="evidence" value="ECO:0007669"/>
    <property type="project" value="UniProtKB-KW"/>
</dbReference>
<keyword evidence="1" id="KW-0808">Transferase</keyword>
<feature type="domain" description="Integrase catalytic" evidence="9">
    <location>
        <begin position="678"/>
        <end position="837"/>
    </location>
</feature>
<gene>
    <name evidence="10" type="ORF">O181_046007</name>
</gene>
<feature type="compositionally biased region" description="Basic residues" evidence="8">
    <location>
        <begin position="301"/>
        <end position="314"/>
    </location>
</feature>
<dbReference type="PANTHER" id="PTHR37984:SF5">
    <property type="entry name" value="PROTEIN NYNRIN-LIKE"/>
    <property type="match status" value="1"/>
</dbReference>